<feature type="compositionally biased region" description="Polar residues" evidence="4">
    <location>
        <begin position="218"/>
        <end position="236"/>
    </location>
</feature>
<keyword evidence="2" id="KW-0539">Nucleus</keyword>
<sequence>MASVGENSMQKHLRTCRRRQRRRMSTRATALSFTAIHSSRSHSSQSGSTAGSDSVYLVEDILGERIVKGQKFYKVRWQGFSPEADSWEPEENLSNVLEAINLYHRRQAEQLAKTDLTKDCSSGYANSPASVPTPPSTPGCSQTKRLRGGSEERHTHPIGIKRKHGPKSRSSGRYEYVPKHELVASKTKYFDDIRDGKIDLSSNDLYSRVKTRRRINENQHPNISTDSVHSTSNSFQGDPEPEADATLDSLNTGSLKREPTSPASDSIHAGGSLSGFQSTVDSTESEQLKPHMADQIEAALSEPISDMTQCYSIVEFETPHELPVRSTTDCATQSESQFDFPSAGLFVPSASSSFHVQVTSVDVALSPIRFADRESASDFTSNSNMMEMDSNTETSLFDSHEEQADIAGPTVSSLRKLVQDYFRLIDYTQRVNLDEGKSDTADSTAFNGEIRTLDDLPRLINYSSHAVIHNREKFLEAVHSQRWSLLSKMSSQQCLQNTPSIRTAHRVEKPFSLCGNHGDHETPLELFVAILKAGGDRPIVLDFLLRAGFDPNEFISDEGLQWPLLVYAVRLRRLHVVQALLDAGAHPDSLEPGPKRRTALGVAIAAGDVDMANLLILAGANFYEVESGTTALSLIVKLIKAYSSTPVQLSKLPTFSMAEVQDRRRSIDCELPSVPPPSPPAGFEIPTVPKSILFDAVIHSAATVGSHSSATTTTTSAQTLPLMQHSSPHTNSKWQHHSNSNNKEDERKTLVGLPSVDSLRRLYDLVAVHHARLSVRVTTLVRNWLVRAGLVQVGLVTPCQWVNAHQRSVSLTFNWPYPFHWSKPNCSRAAVPILLLVHGRLVPPACYDVWMDDDGPCLINTVCLDNRVVQKPLGRASFATTLFPLRFDQAHSGTAPANSRSQSHQISITFHSVTDCFVIRRTCVAAMVIAVTQDPAQPSHATGSTSFNGRSQLRPPSARPGLPTSGRSVLGSPPHVSRQRSVS</sequence>
<dbReference type="OrthoDB" id="1918685at2759"/>
<dbReference type="InterPro" id="IPR023780">
    <property type="entry name" value="Chromo_domain"/>
</dbReference>
<feature type="region of interest" description="Disordered" evidence="4">
    <location>
        <begin position="723"/>
        <end position="747"/>
    </location>
</feature>
<feature type="compositionally biased region" description="Polar residues" evidence="4">
    <location>
        <begin position="935"/>
        <end position="951"/>
    </location>
</feature>
<gene>
    <name evidence="6" type="ORF">FBUS_04491</name>
</gene>
<comment type="caution">
    <text evidence="6">The sequence shown here is derived from an EMBL/GenBank/DDBJ whole genome shotgun (WGS) entry which is preliminary data.</text>
</comment>
<dbReference type="Gene3D" id="1.25.40.20">
    <property type="entry name" value="Ankyrin repeat-containing domain"/>
    <property type="match status" value="1"/>
</dbReference>
<dbReference type="SMART" id="SM00248">
    <property type="entry name" value="ANK"/>
    <property type="match status" value="3"/>
</dbReference>
<dbReference type="SUPFAM" id="SSF48403">
    <property type="entry name" value="Ankyrin repeat"/>
    <property type="match status" value="1"/>
</dbReference>
<feature type="region of interest" description="Disordered" evidence="4">
    <location>
        <begin position="118"/>
        <end position="174"/>
    </location>
</feature>
<evidence type="ECO:0000259" key="5">
    <source>
        <dbReference type="PROSITE" id="PS50013"/>
    </source>
</evidence>
<dbReference type="InterPro" id="IPR023779">
    <property type="entry name" value="Chromodomain_CS"/>
</dbReference>
<protein>
    <submittedName>
        <fullName evidence="6">Chromobox protein</fullName>
    </submittedName>
</protein>
<evidence type="ECO:0000313" key="7">
    <source>
        <dbReference type="Proteomes" id="UP000728185"/>
    </source>
</evidence>
<name>A0A8E0RV22_9TREM</name>
<feature type="compositionally biased region" description="Polar residues" evidence="4">
    <location>
        <begin position="724"/>
        <end position="741"/>
    </location>
</feature>
<feature type="domain" description="Chromo" evidence="5">
    <location>
        <begin position="56"/>
        <end position="115"/>
    </location>
</feature>
<feature type="repeat" description="ANK" evidence="3">
    <location>
        <begin position="595"/>
        <end position="627"/>
    </location>
</feature>
<accession>A0A8E0RV22</accession>
<proteinExistence type="predicted"/>
<feature type="region of interest" description="Disordered" evidence="4">
    <location>
        <begin position="935"/>
        <end position="983"/>
    </location>
</feature>
<dbReference type="GO" id="GO:0005634">
    <property type="term" value="C:nucleus"/>
    <property type="evidence" value="ECO:0007669"/>
    <property type="project" value="UniProtKB-SubCell"/>
</dbReference>
<feature type="region of interest" description="Disordered" evidence="4">
    <location>
        <begin position="211"/>
        <end position="285"/>
    </location>
</feature>
<dbReference type="InterPro" id="IPR000953">
    <property type="entry name" value="Chromo/chromo_shadow_dom"/>
</dbReference>
<evidence type="ECO:0000256" key="3">
    <source>
        <dbReference type="PROSITE-ProRule" id="PRU00023"/>
    </source>
</evidence>
<dbReference type="CDD" id="cd00024">
    <property type="entry name" value="CD_CSD"/>
    <property type="match status" value="1"/>
</dbReference>
<dbReference type="InterPro" id="IPR036770">
    <property type="entry name" value="Ankyrin_rpt-contain_sf"/>
</dbReference>
<feature type="compositionally biased region" description="Basic residues" evidence="4">
    <location>
        <begin position="11"/>
        <end position="21"/>
    </location>
</feature>
<evidence type="ECO:0000256" key="4">
    <source>
        <dbReference type="SAM" id="MobiDB-lite"/>
    </source>
</evidence>
<evidence type="ECO:0000256" key="1">
    <source>
        <dbReference type="ARBA" id="ARBA00004123"/>
    </source>
</evidence>
<organism evidence="6 7">
    <name type="scientific">Fasciolopsis buskii</name>
    <dbReference type="NCBI Taxonomy" id="27845"/>
    <lineage>
        <taxon>Eukaryota</taxon>
        <taxon>Metazoa</taxon>
        <taxon>Spiralia</taxon>
        <taxon>Lophotrochozoa</taxon>
        <taxon>Platyhelminthes</taxon>
        <taxon>Trematoda</taxon>
        <taxon>Digenea</taxon>
        <taxon>Plagiorchiida</taxon>
        <taxon>Echinostomata</taxon>
        <taxon>Echinostomatoidea</taxon>
        <taxon>Fasciolidae</taxon>
        <taxon>Fasciolopsis</taxon>
    </lineage>
</organism>
<evidence type="ECO:0000313" key="6">
    <source>
        <dbReference type="EMBL" id="KAA0188740.1"/>
    </source>
</evidence>
<dbReference type="InterPro" id="IPR016197">
    <property type="entry name" value="Chromo-like_dom_sf"/>
</dbReference>
<keyword evidence="3" id="KW-0040">ANK repeat</keyword>
<dbReference type="SUPFAM" id="SSF54160">
    <property type="entry name" value="Chromo domain-like"/>
    <property type="match status" value="1"/>
</dbReference>
<dbReference type="Pfam" id="PF00385">
    <property type="entry name" value="Chromo"/>
    <property type="match status" value="1"/>
</dbReference>
<dbReference type="EMBL" id="LUCM01008240">
    <property type="protein sequence ID" value="KAA0188740.1"/>
    <property type="molecule type" value="Genomic_DNA"/>
</dbReference>
<dbReference type="InterPro" id="IPR051219">
    <property type="entry name" value="Heterochromatin_chromo-domain"/>
</dbReference>
<dbReference type="InterPro" id="IPR002110">
    <property type="entry name" value="Ankyrin_rpt"/>
</dbReference>
<dbReference type="PROSITE" id="PS50013">
    <property type="entry name" value="CHROMO_2"/>
    <property type="match status" value="1"/>
</dbReference>
<reference evidence="6" key="1">
    <citation type="submission" date="2019-05" db="EMBL/GenBank/DDBJ databases">
        <title>Annotation for the trematode Fasciolopsis buski.</title>
        <authorList>
            <person name="Choi Y.-J."/>
        </authorList>
    </citation>
    <scope>NUCLEOTIDE SEQUENCE</scope>
    <source>
        <strain evidence="6">HT</strain>
        <tissue evidence="6">Whole worm</tissue>
    </source>
</reference>
<dbReference type="PROSITE" id="PS00598">
    <property type="entry name" value="CHROMO_1"/>
    <property type="match status" value="1"/>
</dbReference>
<dbReference type="AlphaFoldDB" id="A0A8E0RV22"/>
<feature type="region of interest" description="Disordered" evidence="4">
    <location>
        <begin position="1"/>
        <end position="21"/>
    </location>
</feature>
<feature type="compositionally biased region" description="Polar residues" evidence="4">
    <location>
        <begin position="1"/>
        <end position="10"/>
    </location>
</feature>
<dbReference type="Gene3D" id="2.40.50.40">
    <property type="match status" value="1"/>
</dbReference>
<evidence type="ECO:0000256" key="2">
    <source>
        <dbReference type="ARBA" id="ARBA00023242"/>
    </source>
</evidence>
<keyword evidence="7" id="KW-1185">Reference proteome</keyword>
<dbReference type="Proteomes" id="UP000728185">
    <property type="component" value="Unassembled WGS sequence"/>
</dbReference>
<comment type="subcellular location">
    <subcellularLocation>
        <location evidence="1">Nucleus</location>
    </subcellularLocation>
</comment>
<dbReference type="PROSITE" id="PS50088">
    <property type="entry name" value="ANK_REPEAT"/>
    <property type="match status" value="1"/>
</dbReference>
<dbReference type="PANTHER" id="PTHR22812">
    <property type="entry name" value="CHROMOBOX PROTEIN"/>
    <property type="match status" value="1"/>
</dbReference>
<dbReference type="SMART" id="SM00298">
    <property type="entry name" value="CHROMO"/>
    <property type="match status" value="1"/>
</dbReference>